<organism evidence="2 5">
    <name type="scientific">Polyplax serrata</name>
    <name type="common">Common mouse louse</name>
    <dbReference type="NCBI Taxonomy" id="468196"/>
    <lineage>
        <taxon>Eukaryota</taxon>
        <taxon>Metazoa</taxon>
        <taxon>Ecdysozoa</taxon>
        <taxon>Arthropoda</taxon>
        <taxon>Hexapoda</taxon>
        <taxon>Insecta</taxon>
        <taxon>Pterygota</taxon>
        <taxon>Neoptera</taxon>
        <taxon>Paraneoptera</taxon>
        <taxon>Psocodea</taxon>
        <taxon>Troctomorpha</taxon>
        <taxon>Phthiraptera</taxon>
        <taxon>Anoplura</taxon>
        <taxon>Polyplacidae</taxon>
        <taxon>Polyplax</taxon>
    </lineage>
</organism>
<evidence type="ECO:0000313" key="5">
    <source>
        <dbReference type="Proteomes" id="UP001372834"/>
    </source>
</evidence>
<dbReference type="AlphaFoldDB" id="A0AAN8P8J9"/>
<evidence type="ECO:0000313" key="3">
    <source>
        <dbReference type="EMBL" id="KAK6641702.1"/>
    </source>
</evidence>
<dbReference type="EMBL" id="JAWJWE010000039">
    <property type="protein sequence ID" value="KAK6620772.1"/>
    <property type="molecule type" value="Genomic_DNA"/>
</dbReference>
<dbReference type="Proteomes" id="UP001372834">
    <property type="component" value="Unassembled WGS sequence"/>
</dbReference>
<dbReference type="PANTHER" id="PTHR11679">
    <property type="entry name" value="VESICLE PROTEIN SORTING-ASSOCIATED"/>
    <property type="match status" value="1"/>
</dbReference>
<dbReference type="SUPFAM" id="SSF56815">
    <property type="entry name" value="Sec1/munc18-like (SM) proteins"/>
    <property type="match status" value="1"/>
</dbReference>
<proteinExistence type="inferred from homology"/>
<reference evidence="2 5" key="1">
    <citation type="submission" date="2023-10" db="EMBL/GenBank/DDBJ databases">
        <title>Genomes of two closely related lineages of the louse Polyplax serrata with different host specificities.</title>
        <authorList>
            <person name="Martinu J."/>
            <person name="Tarabai H."/>
            <person name="Stefka J."/>
            <person name="Hypsa V."/>
        </authorList>
    </citation>
    <scope>NUCLEOTIDE SEQUENCE [LARGE SCALE GENOMIC DNA]</scope>
    <source>
        <strain evidence="3">98ZLc_SE</strain>
        <strain evidence="2">HR10_N</strain>
    </source>
</reference>
<dbReference type="InterPro" id="IPR027482">
    <property type="entry name" value="Sec1-like_dom2"/>
</dbReference>
<comment type="caution">
    <text evidence="2">The sequence shown here is derived from an EMBL/GenBank/DDBJ whole genome shotgun (WGS) entry which is preliminary data.</text>
</comment>
<dbReference type="EMBL" id="JAWJWF010000001">
    <property type="protein sequence ID" value="KAK6641702.1"/>
    <property type="molecule type" value="Genomic_DNA"/>
</dbReference>
<dbReference type="InterPro" id="IPR001619">
    <property type="entry name" value="Sec1-like"/>
</dbReference>
<name>A0AAN8P8J9_POLSC</name>
<evidence type="ECO:0000256" key="1">
    <source>
        <dbReference type="ARBA" id="ARBA00009884"/>
    </source>
</evidence>
<dbReference type="InterPro" id="IPR036045">
    <property type="entry name" value="Sec1-like_sf"/>
</dbReference>
<protein>
    <recommendedName>
        <fullName evidence="6">Protein ROP</fullName>
    </recommendedName>
</protein>
<evidence type="ECO:0008006" key="6">
    <source>
        <dbReference type="Google" id="ProtNLM"/>
    </source>
</evidence>
<dbReference type="Gene3D" id="3.40.50.1910">
    <property type="match status" value="1"/>
</dbReference>
<evidence type="ECO:0000313" key="4">
    <source>
        <dbReference type="Proteomes" id="UP001359485"/>
    </source>
</evidence>
<evidence type="ECO:0000313" key="2">
    <source>
        <dbReference type="EMBL" id="KAK6620772.1"/>
    </source>
</evidence>
<dbReference type="GO" id="GO:0016192">
    <property type="term" value="P:vesicle-mediated transport"/>
    <property type="evidence" value="ECO:0007669"/>
    <property type="project" value="InterPro"/>
</dbReference>
<comment type="similarity">
    <text evidence="1">Belongs to the STXBP/unc-18/SEC1 family.</text>
</comment>
<keyword evidence="4" id="KW-1185">Reference proteome</keyword>
<dbReference type="Proteomes" id="UP001359485">
    <property type="component" value="Unassembled WGS sequence"/>
</dbReference>
<accession>A0AAN8P8J9</accession>
<sequence length="129" mass="14898">MYQVPRKERITEQTYQMSRWTPVVKDIMEECIEDKLDVKHFPFLSGRTTSSGYHAPTSVRYGHWHKDKAQQTVKNVPRLIVFIIGGVCFSEIRCAYEVTNSVKNWEVIVGSSHIMTPEDFLSNLCNLSS</sequence>
<dbReference type="Pfam" id="PF00995">
    <property type="entry name" value="Sec1"/>
    <property type="match status" value="1"/>
</dbReference>
<gene>
    <name evidence="2" type="ORF">RUM43_011067</name>
    <name evidence="3" type="ORF">RUM44_013417</name>
</gene>